<organism evidence="2 3">
    <name type="scientific">Terricaulis silvestris</name>
    <dbReference type="NCBI Taxonomy" id="2686094"/>
    <lineage>
        <taxon>Bacteria</taxon>
        <taxon>Pseudomonadati</taxon>
        <taxon>Pseudomonadota</taxon>
        <taxon>Alphaproteobacteria</taxon>
        <taxon>Caulobacterales</taxon>
        <taxon>Caulobacteraceae</taxon>
        <taxon>Terricaulis</taxon>
    </lineage>
</organism>
<proteinExistence type="inferred from homology"/>
<reference evidence="3" key="1">
    <citation type="submission" date="2019-12" db="EMBL/GenBank/DDBJ databases">
        <title>Complete genome of Terracaulis silvestris 0127_4.</title>
        <authorList>
            <person name="Vieira S."/>
            <person name="Riedel T."/>
            <person name="Sproer C."/>
            <person name="Pascual J."/>
            <person name="Boedeker C."/>
            <person name="Overmann J."/>
        </authorList>
    </citation>
    <scope>NUCLEOTIDE SEQUENCE [LARGE SCALE GENOMIC DNA]</scope>
    <source>
        <strain evidence="3">0127_4</strain>
    </source>
</reference>
<dbReference type="HAMAP" id="MF_00827">
    <property type="entry name" value="UPF0386"/>
    <property type="match status" value="1"/>
</dbReference>
<evidence type="ECO:0000256" key="1">
    <source>
        <dbReference type="HAMAP-Rule" id="MF_00827"/>
    </source>
</evidence>
<dbReference type="AlphaFoldDB" id="A0A6I6MJQ8"/>
<dbReference type="InterPro" id="IPR018654">
    <property type="entry name" value="YjhX_toxin"/>
</dbReference>
<protein>
    <recommendedName>
        <fullName evidence="1">UPF0386 protein DSM104635_00105</fullName>
    </recommendedName>
</protein>
<dbReference type="NCBIfam" id="NF010240">
    <property type="entry name" value="PRK13687.1"/>
    <property type="match status" value="1"/>
</dbReference>
<dbReference type="Proteomes" id="UP000431269">
    <property type="component" value="Chromosome"/>
</dbReference>
<gene>
    <name evidence="2" type="ORF">DSM104635_00105</name>
</gene>
<dbReference type="Pfam" id="PF09857">
    <property type="entry name" value="YjhX_toxin"/>
    <property type="match status" value="1"/>
</dbReference>
<accession>A0A6I6MJQ8</accession>
<dbReference type="EMBL" id="CP047045">
    <property type="protein sequence ID" value="QGZ93296.1"/>
    <property type="molecule type" value="Genomic_DNA"/>
</dbReference>
<sequence length="85" mass="9864">MNISKYEQRTLHALAQGGVIHHIKNDKGDIVEIDCLNRDGWRLDDCTLEIFRKLRRRGFIMSREGGPYRITRDGLAAVRAQLDNR</sequence>
<evidence type="ECO:0000313" key="3">
    <source>
        <dbReference type="Proteomes" id="UP000431269"/>
    </source>
</evidence>
<dbReference type="KEGG" id="tsv:DSM104635_00105"/>
<evidence type="ECO:0000313" key="2">
    <source>
        <dbReference type="EMBL" id="QGZ93296.1"/>
    </source>
</evidence>
<keyword evidence="3" id="KW-1185">Reference proteome</keyword>
<comment type="similarity">
    <text evidence="1">Belongs to the UPF0386 family.</text>
</comment>
<name>A0A6I6MJQ8_9CAUL</name>
<dbReference type="RefSeq" id="WP_158764305.1">
    <property type="nucleotide sequence ID" value="NZ_CP047045.1"/>
</dbReference>